<organism evidence="10">
    <name type="scientific">Perkinsus marinus (strain ATCC 50983 / TXsc)</name>
    <dbReference type="NCBI Taxonomy" id="423536"/>
    <lineage>
        <taxon>Eukaryota</taxon>
        <taxon>Sar</taxon>
        <taxon>Alveolata</taxon>
        <taxon>Perkinsozoa</taxon>
        <taxon>Perkinsea</taxon>
        <taxon>Perkinsida</taxon>
        <taxon>Perkinsidae</taxon>
        <taxon>Perkinsus</taxon>
    </lineage>
</organism>
<dbReference type="RefSeq" id="XP_002774990.1">
    <property type="nucleotide sequence ID" value="XM_002774944.1"/>
</dbReference>
<dbReference type="Proteomes" id="UP000007800">
    <property type="component" value="Unassembled WGS sequence"/>
</dbReference>
<proteinExistence type="predicted"/>
<dbReference type="InterPro" id="IPR001680">
    <property type="entry name" value="WD40_rpt"/>
</dbReference>
<feature type="repeat" description="WD" evidence="5">
    <location>
        <begin position="1101"/>
        <end position="1143"/>
    </location>
</feature>
<feature type="compositionally biased region" description="Polar residues" evidence="6">
    <location>
        <begin position="422"/>
        <end position="435"/>
    </location>
</feature>
<dbReference type="PANTHER" id="PTHR12136:SF41">
    <property type="entry name" value="PLECKSTRIN HOMOLOGY (PH) AND LIPID-BINDING START DOMAINS-CONTAINING PROTEIN"/>
    <property type="match status" value="1"/>
</dbReference>
<dbReference type="OrthoDB" id="10261640at2759"/>
<feature type="domain" description="NLE" evidence="8">
    <location>
        <begin position="782"/>
        <end position="840"/>
    </location>
</feature>
<sequence length="1185" mass="129674">MPFGLWSKSSSGVSSASSSSGSQHHHRHHTSKTHRHERSKSYSAASASSSEEAAGKVKTVVESSEHEGAEDDAVLARIDPKAKAGSTLVDSDSDGCYEKEYLDSLKHKSNRASYVGGAATGVAAAVGTFVVFASPLAVAGAAAVGAGGAWKLLRDKGKREVKAAEGTMKSGDHSADVTQTMLGASGTDLPSKSYFTISGKSATELDEFLAGGKPSLKRLKFLVSWARLQVEDSLPSMEMALNSGDSARISAQCTKLMTALDEVIGSFSPWVQQQYVARAEKDKGKRHREFTLICLHVSPLYKFLAHDSVNKAFLFCNTEFLQQWENDEVSTELMIQRCRSTFPTIVETVGLIRSHPSKRGRADSDLMTRSEQGEHRITATVFWISQFLRRSDVQEFMSSAMMSGSRVLSPRGHAKSGGSVAKISSSPLVEQSGISQKVADTKMEPKAPEGSEEDEDGSPTIEFPPIGAELEMDEDEFYSASEGECSDNEDNKALTSSKVLRKRLERVERRPPSGLGLEVYGAVTRDSVMNDKFRPILSTDEDAINTWNELDCTKFKVRGHTYLSDKVKHPSEPALMQTVAFELFFCDDEEVFCCSTEPHCKAYWLQRDHPDRFFFTVTWRMAPFYCTNTFMVDKDAPWLQADTETSYGVLMRRFLEMDDEDRNGRVKVIPAVAEGPWIVKKAVGQTPAIIGRKLTTTHFTGDNYVEVSVDVFSSAAARHMMSLVVGAAKKLVIDVGLVLEGHSEGLTFHMSESSPVADMHDAPHEGEEPTAPAIITHVEGVFTTELPEEYHIPEDPIVLEANLSRSGLSAMLNDLLSLQEPAVFDFIINGHFLRTSLADFYTQYGLSSEVACNIEYVLAMPEPETAEVTQEEEWLSCIEVIEGTDSEFYATGSMKGSWGLYTSEGHRKLFGQRDSDMSVLALAGREHIVATGSRDGLVRFYAIGEDSKSAELMSSANNGIKGGVAAVTALTISSDGSMVITGDAGGLLALYNVPTGEIDWIRSHPGTYLVRERSLPIITWRAAVLVRVDAETVMSASLDNTLALWDILAVKRNAVLPCGRAATALAISANRLGVCTGHDDGRVAYWDLRSSKNELELVQQYRTHERSITGVSWNPTSDYLVATSSLDGTVRLYDSRSARLPLQRCDMPQDIAVTGCTWLNDKVILSSGSDGKVRTHMINPSLFTQ</sequence>
<evidence type="ECO:0000256" key="1">
    <source>
        <dbReference type="ARBA" id="ARBA00004123"/>
    </source>
</evidence>
<feature type="region of interest" description="Disordered" evidence="6">
    <location>
        <begin position="1"/>
        <end position="76"/>
    </location>
</feature>
<dbReference type="InterPro" id="IPR045096">
    <property type="entry name" value="EDR2-like"/>
</dbReference>
<dbReference type="InParanoid" id="C5L8U8"/>
<dbReference type="GO" id="GO:0005634">
    <property type="term" value="C:nucleus"/>
    <property type="evidence" value="ECO:0007669"/>
    <property type="project" value="UniProtKB-SubCell"/>
</dbReference>
<keyword evidence="3" id="KW-0677">Repeat</keyword>
<dbReference type="InterPro" id="IPR036322">
    <property type="entry name" value="WD40_repeat_dom_sf"/>
</dbReference>
<dbReference type="EMBL" id="GG680339">
    <property type="protein sequence ID" value="EER06806.1"/>
    <property type="molecule type" value="Genomic_DNA"/>
</dbReference>
<dbReference type="InterPro" id="IPR009769">
    <property type="entry name" value="EDR2_C"/>
</dbReference>
<evidence type="ECO:0000259" key="7">
    <source>
        <dbReference type="Pfam" id="PF07059"/>
    </source>
</evidence>
<dbReference type="AlphaFoldDB" id="C5L8U8"/>
<evidence type="ECO:0000256" key="4">
    <source>
        <dbReference type="ARBA" id="ARBA00023242"/>
    </source>
</evidence>
<evidence type="ECO:0000256" key="6">
    <source>
        <dbReference type="SAM" id="MobiDB-lite"/>
    </source>
</evidence>
<dbReference type="InterPro" id="IPR015943">
    <property type="entry name" value="WD40/YVTN_repeat-like_dom_sf"/>
</dbReference>
<dbReference type="SMART" id="SM00320">
    <property type="entry name" value="WD40"/>
    <property type="match status" value="6"/>
</dbReference>
<dbReference type="InterPro" id="IPR012972">
    <property type="entry name" value="NLE"/>
</dbReference>
<evidence type="ECO:0000256" key="2">
    <source>
        <dbReference type="ARBA" id="ARBA00022574"/>
    </source>
</evidence>
<comment type="subcellular location">
    <subcellularLocation>
        <location evidence="1">Nucleus</location>
    </subcellularLocation>
</comment>
<evidence type="ECO:0000256" key="5">
    <source>
        <dbReference type="PROSITE-ProRule" id="PRU00221"/>
    </source>
</evidence>
<feature type="compositionally biased region" description="Basic and acidic residues" evidence="6">
    <location>
        <begin position="439"/>
        <end position="449"/>
    </location>
</feature>
<dbReference type="Pfam" id="PF07059">
    <property type="entry name" value="EDR2_C"/>
    <property type="match status" value="1"/>
</dbReference>
<accession>C5L8U8</accession>
<feature type="domain" description="Protein ENHANCED DISEASE RESISTANCE 2 C-terminal" evidence="7">
    <location>
        <begin position="547"/>
        <end position="744"/>
    </location>
</feature>
<name>C5L8U8_PERM5</name>
<dbReference type="Pfam" id="PF08154">
    <property type="entry name" value="NLE"/>
    <property type="match status" value="1"/>
</dbReference>
<keyword evidence="10" id="KW-1185">Reference proteome</keyword>
<feature type="compositionally biased region" description="Basic residues" evidence="6">
    <location>
        <begin position="23"/>
        <end position="38"/>
    </location>
</feature>
<evidence type="ECO:0000256" key="3">
    <source>
        <dbReference type="ARBA" id="ARBA00022737"/>
    </source>
</evidence>
<protein>
    <submittedName>
        <fullName evidence="9">Uncharacterized protein</fullName>
    </submittedName>
</protein>
<keyword evidence="2 5" id="KW-0853">WD repeat</keyword>
<dbReference type="PROSITE" id="PS50082">
    <property type="entry name" value="WD_REPEATS_2"/>
    <property type="match status" value="1"/>
</dbReference>
<dbReference type="PROSITE" id="PS50294">
    <property type="entry name" value="WD_REPEATS_REGION"/>
    <property type="match status" value="1"/>
</dbReference>
<gene>
    <name evidence="9" type="ORF">Pmar_PMAR002175</name>
</gene>
<keyword evidence="4" id="KW-0539">Nucleus</keyword>
<feature type="compositionally biased region" description="Low complexity" evidence="6">
    <location>
        <begin position="43"/>
        <end position="52"/>
    </location>
</feature>
<evidence type="ECO:0000313" key="10">
    <source>
        <dbReference type="Proteomes" id="UP000007800"/>
    </source>
</evidence>
<evidence type="ECO:0000313" key="9">
    <source>
        <dbReference type="EMBL" id="EER06806.1"/>
    </source>
</evidence>
<dbReference type="SUPFAM" id="SSF50978">
    <property type="entry name" value="WD40 repeat-like"/>
    <property type="match status" value="1"/>
</dbReference>
<evidence type="ECO:0000259" key="8">
    <source>
        <dbReference type="Pfam" id="PF08154"/>
    </source>
</evidence>
<feature type="compositionally biased region" description="Low complexity" evidence="6">
    <location>
        <begin position="7"/>
        <end position="22"/>
    </location>
</feature>
<dbReference type="Gene3D" id="2.130.10.10">
    <property type="entry name" value="YVTN repeat-like/Quinoprotein amine dehydrogenase"/>
    <property type="match status" value="2"/>
</dbReference>
<reference evidence="9 10" key="1">
    <citation type="submission" date="2008-07" db="EMBL/GenBank/DDBJ databases">
        <authorList>
            <person name="El-Sayed N."/>
            <person name="Caler E."/>
            <person name="Inman J."/>
            <person name="Amedeo P."/>
            <person name="Hass B."/>
            <person name="Wortman J."/>
        </authorList>
    </citation>
    <scope>NUCLEOTIDE SEQUENCE [LARGE SCALE GENOMIC DNA]</scope>
    <source>
        <strain evidence="10">ATCC 50983 / TXsc</strain>
    </source>
</reference>
<dbReference type="GeneID" id="9056833"/>
<dbReference type="Pfam" id="PF00400">
    <property type="entry name" value="WD40"/>
    <property type="match status" value="1"/>
</dbReference>
<feature type="region of interest" description="Disordered" evidence="6">
    <location>
        <begin position="404"/>
        <end position="465"/>
    </location>
</feature>
<dbReference type="PANTHER" id="PTHR12136">
    <property type="entry name" value="ENHANCED DISEASE RESISTANCE-RELATED"/>
    <property type="match status" value="1"/>
</dbReference>